<dbReference type="InterPro" id="IPR045049">
    <property type="entry name" value="Pcy1-like"/>
</dbReference>
<dbReference type="GO" id="GO:0031210">
    <property type="term" value="F:phosphatidylcholine binding"/>
    <property type="evidence" value="ECO:0007669"/>
    <property type="project" value="TreeGrafter"/>
</dbReference>
<dbReference type="GO" id="GO:0004105">
    <property type="term" value="F:choline-phosphate cytidylyltransferase activity"/>
    <property type="evidence" value="ECO:0007669"/>
    <property type="project" value="UniProtKB-EC"/>
</dbReference>
<dbReference type="InterPro" id="IPR014729">
    <property type="entry name" value="Rossmann-like_a/b/a_fold"/>
</dbReference>
<dbReference type="Gene3D" id="3.40.50.620">
    <property type="entry name" value="HUPs"/>
    <property type="match status" value="1"/>
</dbReference>
<dbReference type="UniPathway" id="UPA00753">
    <property type="reaction ID" value="UER00739"/>
</dbReference>
<dbReference type="Pfam" id="PF01467">
    <property type="entry name" value="CTP_transf_like"/>
    <property type="match status" value="1"/>
</dbReference>
<name>A0A7R9GJJ7_9CRUS</name>
<evidence type="ECO:0000313" key="4">
    <source>
        <dbReference type="EMBL" id="CAD7283482.1"/>
    </source>
</evidence>
<sequence length="99" mass="11475">MKRVPVQSEQQRCEALRHCPYVDEVCPNLPFTLPKRFMQQMQIDFVAHDDAPYVTTGGTDLYHKYKQANMMLATKRADGISTTDIINRIIKKFKNDAIE</sequence>
<evidence type="ECO:0000313" key="5">
    <source>
        <dbReference type="Proteomes" id="UP000678499"/>
    </source>
</evidence>
<dbReference type="PANTHER" id="PTHR10739">
    <property type="entry name" value="CYTIDYLYLTRANSFERASE"/>
    <property type="match status" value="1"/>
</dbReference>
<feature type="domain" description="Cytidyltransferase-like" evidence="3">
    <location>
        <begin position="5"/>
        <end position="88"/>
    </location>
</feature>
<reference evidence="4" key="1">
    <citation type="submission" date="2020-11" db="EMBL/GenBank/DDBJ databases">
        <authorList>
            <person name="Tran Van P."/>
        </authorList>
    </citation>
    <scope>NUCLEOTIDE SEQUENCE</scope>
</reference>
<dbReference type="EMBL" id="OA887527">
    <property type="protein sequence ID" value="CAD7283482.1"/>
    <property type="molecule type" value="Genomic_DNA"/>
</dbReference>
<dbReference type="Proteomes" id="UP000678499">
    <property type="component" value="Unassembled WGS sequence"/>
</dbReference>
<proteinExistence type="predicted"/>
<evidence type="ECO:0000256" key="1">
    <source>
        <dbReference type="ARBA" id="ARBA00025706"/>
    </source>
</evidence>
<dbReference type="PANTHER" id="PTHR10739:SF13">
    <property type="entry name" value="CHOLINE-PHOSPHATE CYTIDYLYLTRANSFERASE"/>
    <property type="match status" value="1"/>
</dbReference>
<organism evidence="4">
    <name type="scientific">Notodromas monacha</name>
    <dbReference type="NCBI Taxonomy" id="399045"/>
    <lineage>
        <taxon>Eukaryota</taxon>
        <taxon>Metazoa</taxon>
        <taxon>Ecdysozoa</taxon>
        <taxon>Arthropoda</taxon>
        <taxon>Crustacea</taxon>
        <taxon>Oligostraca</taxon>
        <taxon>Ostracoda</taxon>
        <taxon>Podocopa</taxon>
        <taxon>Podocopida</taxon>
        <taxon>Cypridocopina</taxon>
        <taxon>Cypridoidea</taxon>
        <taxon>Cyprididae</taxon>
        <taxon>Notodromas</taxon>
    </lineage>
</organism>
<dbReference type="AlphaFoldDB" id="A0A7R9GJJ7"/>
<dbReference type="SUPFAM" id="SSF52374">
    <property type="entry name" value="Nucleotidylyl transferase"/>
    <property type="match status" value="1"/>
</dbReference>
<evidence type="ECO:0000256" key="2">
    <source>
        <dbReference type="ARBA" id="ARBA00026101"/>
    </source>
</evidence>
<dbReference type="EMBL" id="CAJPEX010005490">
    <property type="protein sequence ID" value="CAG0923634.1"/>
    <property type="molecule type" value="Genomic_DNA"/>
</dbReference>
<evidence type="ECO:0000259" key="3">
    <source>
        <dbReference type="Pfam" id="PF01467"/>
    </source>
</evidence>
<comment type="pathway">
    <text evidence="1">Phospholipid metabolism; phosphatidylcholine biosynthesis; phosphatidylcholine from phosphocholine: step 1/2.</text>
</comment>
<dbReference type="OrthoDB" id="17102at2759"/>
<gene>
    <name evidence="4" type="ORF">NMOB1V02_LOCUS11097</name>
</gene>
<keyword evidence="5" id="KW-1185">Reference proteome</keyword>
<dbReference type="InterPro" id="IPR004821">
    <property type="entry name" value="Cyt_trans-like"/>
</dbReference>
<protein>
    <recommendedName>
        <fullName evidence="2">choline-phosphate cytidylyltransferase</fullName>
        <ecNumber evidence="2">2.7.7.15</ecNumber>
    </recommendedName>
</protein>
<accession>A0A7R9GJJ7</accession>
<dbReference type="EC" id="2.7.7.15" evidence="2"/>